<dbReference type="EMBL" id="LRDC01000023">
    <property type="protein sequence ID" value="KVX01439.1"/>
    <property type="molecule type" value="Genomic_DNA"/>
</dbReference>
<dbReference type="Gene3D" id="3.90.1200.10">
    <property type="match status" value="1"/>
</dbReference>
<comment type="caution">
    <text evidence="2">The sequence shown here is derived from an EMBL/GenBank/DDBJ whole genome shotgun (WGS) entry which is preliminary data.</text>
</comment>
<reference evidence="2 3" key="1">
    <citation type="submission" date="2016-01" db="EMBL/GenBank/DDBJ databases">
        <title>Draft genome of the antarctic isolate Shewanella frigidimarina Ag06-30.</title>
        <authorList>
            <person name="Parmeciano Di Noto G."/>
            <person name="Vazquez S."/>
            <person name="Mac Cormack W."/>
            <person name="Iriarte A."/>
            <person name="Quiroga C."/>
        </authorList>
    </citation>
    <scope>NUCLEOTIDE SEQUENCE [LARGE SCALE GENOMIC DNA]</scope>
    <source>
        <strain evidence="2 3">Ag06-30</strain>
    </source>
</reference>
<sequence length="332" mass="37492">MSKPLLSLPIDVLNIISKTMPITLFQQLATQCTEVSFLNTGISNVNIKLSCEDGDKVLRVNQPHSNWCDRSLEVECWQAAIVANIAPVLIWVSDDKQVYLSEFIHQPKIDWSIFFSMRSHLSLGQSINQSISAVDAVPLLSTLFSKLSTLPVPNKSITVTEQWQQYAYQLDSLTESQIDPQWHDAWQQLLRLNGLVRHWLSQLEACVLLPTFCHRDLTPHNLLLSGRAPHQLFCIDYEYAVASHPLFDLASVVASHQLSTIQVNQLIDNVIMQYCQAASLTDVAAAKAALPAAINCFWLFSAMWALLMAAKEPQKVTQYLQYFTHYFTLITC</sequence>
<protein>
    <recommendedName>
        <fullName evidence="1">Aminoglycoside phosphotransferase domain-containing protein</fullName>
    </recommendedName>
</protein>
<evidence type="ECO:0000313" key="2">
    <source>
        <dbReference type="EMBL" id="KVX01439.1"/>
    </source>
</evidence>
<dbReference type="InterPro" id="IPR002575">
    <property type="entry name" value="Aminoglycoside_PTrfase"/>
</dbReference>
<evidence type="ECO:0000313" key="3">
    <source>
        <dbReference type="Proteomes" id="UP000055702"/>
    </source>
</evidence>
<dbReference type="Proteomes" id="UP000055702">
    <property type="component" value="Unassembled WGS sequence"/>
</dbReference>
<evidence type="ECO:0000259" key="1">
    <source>
        <dbReference type="Pfam" id="PF01636"/>
    </source>
</evidence>
<dbReference type="PANTHER" id="PTHR40086">
    <property type="entry name" value="PHOSPHOTRANSFERASE YTMP-RELATED"/>
    <property type="match status" value="1"/>
</dbReference>
<dbReference type="InterPro" id="IPR052077">
    <property type="entry name" value="CcrZ_PhaseVar_Mediator"/>
</dbReference>
<dbReference type="PANTHER" id="PTHR40086:SF1">
    <property type="entry name" value="CELL CYCLE REGULATOR CCRZ"/>
    <property type="match status" value="1"/>
</dbReference>
<gene>
    <name evidence="2" type="ORF">AWJ07_17575</name>
</gene>
<organism evidence="2">
    <name type="scientific">Shewanella frigidimarina</name>
    <dbReference type="NCBI Taxonomy" id="56812"/>
    <lineage>
        <taxon>Bacteria</taxon>
        <taxon>Pseudomonadati</taxon>
        <taxon>Pseudomonadota</taxon>
        <taxon>Gammaproteobacteria</taxon>
        <taxon>Alteromonadales</taxon>
        <taxon>Shewanellaceae</taxon>
        <taxon>Shewanella</taxon>
    </lineage>
</organism>
<dbReference type="InterPro" id="IPR011009">
    <property type="entry name" value="Kinase-like_dom_sf"/>
</dbReference>
<feature type="domain" description="Aminoglycoside phosphotransferase" evidence="1">
    <location>
        <begin position="38"/>
        <end position="275"/>
    </location>
</feature>
<dbReference type="Pfam" id="PF01636">
    <property type="entry name" value="APH"/>
    <property type="match status" value="1"/>
</dbReference>
<dbReference type="Gene3D" id="3.30.200.20">
    <property type="entry name" value="Phosphorylase Kinase, domain 1"/>
    <property type="match status" value="1"/>
</dbReference>
<dbReference type="AlphaFoldDB" id="A0A106BZF9"/>
<dbReference type="SUPFAM" id="SSF56112">
    <property type="entry name" value="Protein kinase-like (PK-like)"/>
    <property type="match status" value="1"/>
</dbReference>
<proteinExistence type="predicted"/>
<name>A0A106BZF9_SHEFR</name>
<accession>A0A106BZF9</accession>